<dbReference type="GO" id="GO:0005737">
    <property type="term" value="C:cytoplasm"/>
    <property type="evidence" value="ECO:0007669"/>
    <property type="project" value="TreeGrafter"/>
</dbReference>
<name>A0A426ZNL3_ENSVE</name>
<accession>A0A426ZNL3</accession>
<dbReference type="AlphaFoldDB" id="A0A426ZNL3"/>
<evidence type="ECO:0000313" key="1">
    <source>
        <dbReference type="EMBL" id="RRT65511.1"/>
    </source>
</evidence>
<protein>
    <recommendedName>
        <fullName evidence="3">HD domain-containing protein</fullName>
    </recommendedName>
</protein>
<dbReference type="InterPro" id="IPR039356">
    <property type="entry name" value="YfbR/HDDC2"/>
</dbReference>
<proteinExistence type="predicted"/>
<reference evidence="1 2" key="1">
    <citation type="journal article" date="2014" name="Agronomy (Basel)">
        <title>A Draft Genome Sequence for Ensete ventricosum, the Drought-Tolerant Tree Against Hunger.</title>
        <authorList>
            <person name="Harrison J."/>
            <person name="Moore K.A."/>
            <person name="Paszkiewicz K."/>
            <person name="Jones T."/>
            <person name="Grant M."/>
            <person name="Ambacheew D."/>
            <person name="Muzemil S."/>
            <person name="Studholme D.J."/>
        </authorList>
    </citation>
    <scope>NUCLEOTIDE SEQUENCE [LARGE SCALE GENOMIC DNA]</scope>
</reference>
<dbReference type="PANTHER" id="PTHR11845">
    <property type="entry name" value="5'-DEOXYNUCLEOTIDASE HDDC2"/>
    <property type="match status" value="1"/>
</dbReference>
<dbReference type="Proteomes" id="UP000287651">
    <property type="component" value="Unassembled WGS sequence"/>
</dbReference>
<dbReference type="Gene3D" id="1.10.3210.10">
    <property type="entry name" value="Hypothetical protein af1432"/>
    <property type="match status" value="1"/>
</dbReference>
<evidence type="ECO:0008006" key="3">
    <source>
        <dbReference type="Google" id="ProtNLM"/>
    </source>
</evidence>
<sequence>MNIHFKCPDHFRSVVFDFPNLSSSTPMAVRAPISLPPSLPLRLRGRSSWFDSLLPLEHLNQPLSSRPLVARAALPGSGSFGSNGPHAPSISPSSASSAIDFLTLCHRLKVGKIDLCVWCMKIAIVHDIAEACSILYHDPPICLFCAYLVVIFLGPFGLPAIVGDITPSDGVPKAEKSRREQEALNEMCKILGDGLRGINAYGYLIISVPE</sequence>
<organism evidence="1 2">
    <name type="scientific">Ensete ventricosum</name>
    <name type="common">Abyssinian banana</name>
    <name type="synonym">Musa ensete</name>
    <dbReference type="NCBI Taxonomy" id="4639"/>
    <lineage>
        <taxon>Eukaryota</taxon>
        <taxon>Viridiplantae</taxon>
        <taxon>Streptophyta</taxon>
        <taxon>Embryophyta</taxon>
        <taxon>Tracheophyta</taxon>
        <taxon>Spermatophyta</taxon>
        <taxon>Magnoliopsida</taxon>
        <taxon>Liliopsida</taxon>
        <taxon>Zingiberales</taxon>
        <taxon>Musaceae</taxon>
        <taxon>Ensete</taxon>
    </lineage>
</organism>
<comment type="caution">
    <text evidence="1">The sequence shown here is derived from an EMBL/GenBank/DDBJ whole genome shotgun (WGS) entry which is preliminary data.</text>
</comment>
<gene>
    <name evidence="1" type="ORF">B296_00041021</name>
</gene>
<dbReference type="PANTHER" id="PTHR11845:SF17">
    <property type="entry name" value="5'-DEOXYNUCLEOTIDASE"/>
    <property type="match status" value="1"/>
</dbReference>
<dbReference type="EMBL" id="AMZH03005789">
    <property type="protein sequence ID" value="RRT65511.1"/>
    <property type="molecule type" value="Genomic_DNA"/>
</dbReference>
<evidence type="ECO:0000313" key="2">
    <source>
        <dbReference type="Proteomes" id="UP000287651"/>
    </source>
</evidence>
<dbReference type="GO" id="GO:0002953">
    <property type="term" value="F:5'-deoxynucleotidase activity"/>
    <property type="evidence" value="ECO:0007669"/>
    <property type="project" value="InterPro"/>
</dbReference>